<gene>
    <name evidence="1" type="ORF">CSUB01_10143</name>
</gene>
<dbReference type="EMBL" id="JMSE01000923">
    <property type="protein sequence ID" value="KDN66584.1"/>
    <property type="molecule type" value="Genomic_DNA"/>
</dbReference>
<keyword evidence="2" id="KW-1185">Reference proteome</keyword>
<reference evidence="2" key="1">
    <citation type="journal article" date="2014" name="Genome Announc.">
        <title>Draft genome sequence of Colletotrichum sublineola, a destructive pathogen of cultivated sorghum.</title>
        <authorList>
            <person name="Baroncelli R."/>
            <person name="Sanz-Martin J.M."/>
            <person name="Rech G.E."/>
            <person name="Sukno S.A."/>
            <person name="Thon M.R."/>
        </authorList>
    </citation>
    <scope>NUCLEOTIDE SEQUENCE [LARGE SCALE GENOMIC DNA]</scope>
    <source>
        <strain evidence="2">TX430BB</strain>
    </source>
</reference>
<organism evidence="1 2">
    <name type="scientific">Colletotrichum sublineola</name>
    <name type="common">Sorghum anthracnose fungus</name>
    <dbReference type="NCBI Taxonomy" id="1173701"/>
    <lineage>
        <taxon>Eukaryota</taxon>
        <taxon>Fungi</taxon>
        <taxon>Dikarya</taxon>
        <taxon>Ascomycota</taxon>
        <taxon>Pezizomycotina</taxon>
        <taxon>Sordariomycetes</taxon>
        <taxon>Hypocreomycetidae</taxon>
        <taxon>Glomerellales</taxon>
        <taxon>Glomerellaceae</taxon>
        <taxon>Colletotrichum</taxon>
        <taxon>Colletotrichum graminicola species complex</taxon>
    </lineage>
</organism>
<sequence length="177" mass="20142">MAEVLGIIGSCVAIAQLVGYGQKFARELRQFSKCAGSPTEQLQRHARQAGLFWRSIGAANVALNLHCAQHDDSAVLKYAVKNRLFERIDTEATFVKRQLSDAIKHLENLSGSKITVIRFLRWRQHKDSILVPFPEMDLVQNCLQMVMTSAQLEACSLQTRNLPPEAHEERKWLREEK</sequence>
<dbReference type="STRING" id="1173701.A0A066XG11"/>
<dbReference type="OMA" id="CANHLRT"/>
<dbReference type="HOGENOM" id="CLU_129956_0_0_1"/>
<evidence type="ECO:0000313" key="2">
    <source>
        <dbReference type="Proteomes" id="UP000027238"/>
    </source>
</evidence>
<comment type="caution">
    <text evidence="1">The sequence shown here is derived from an EMBL/GenBank/DDBJ whole genome shotgun (WGS) entry which is preliminary data.</text>
</comment>
<proteinExistence type="predicted"/>
<name>A0A066XG11_COLSU</name>
<accession>A0A066XG11</accession>
<evidence type="ECO:0000313" key="1">
    <source>
        <dbReference type="EMBL" id="KDN66584.1"/>
    </source>
</evidence>
<protein>
    <submittedName>
        <fullName evidence="1">Uncharacterized protein</fullName>
    </submittedName>
</protein>
<dbReference type="eggNOG" id="ENOG502RKT5">
    <property type="taxonomic scope" value="Eukaryota"/>
</dbReference>
<dbReference type="AlphaFoldDB" id="A0A066XG11"/>
<dbReference type="Proteomes" id="UP000027238">
    <property type="component" value="Unassembled WGS sequence"/>
</dbReference>